<dbReference type="SUPFAM" id="SSF109998">
    <property type="entry name" value="Triger factor/SurA peptide-binding domain-like"/>
    <property type="match status" value="1"/>
</dbReference>
<dbReference type="RefSeq" id="WP_085784216.1">
    <property type="nucleotide sequence ID" value="NZ_CP008743.1"/>
</dbReference>
<dbReference type="Pfam" id="PF09312">
    <property type="entry name" value="SurA_N"/>
    <property type="match status" value="1"/>
</dbReference>
<keyword evidence="3" id="KW-0574">Periplasm</keyword>
<dbReference type="InterPro" id="IPR023058">
    <property type="entry name" value="PPIase_PpiC_CS"/>
</dbReference>
<keyword evidence="4 9" id="KW-0697">Rotamase</keyword>
<keyword evidence="13" id="KW-1185">Reference proteome</keyword>
<dbReference type="STRING" id="1414854.GQ61_04885"/>
<proteinExistence type="predicted"/>
<evidence type="ECO:0000256" key="6">
    <source>
        <dbReference type="ARBA" id="ARBA00023235"/>
    </source>
</evidence>
<dbReference type="InterPro" id="IPR027304">
    <property type="entry name" value="Trigger_fact/SurA_dom_sf"/>
</dbReference>
<dbReference type="PANTHER" id="PTHR47637">
    <property type="entry name" value="CHAPERONE SURA"/>
    <property type="match status" value="1"/>
</dbReference>
<evidence type="ECO:0000313" key="12">
    <source>
        <dbReference type="EMBL" id="ARN84740.1"/>
    </source>
</evidence>
<evidence type="ECO:0000256" key="2">
    <source>
        <dbReference type="ARBA" id="ARBA00022729"/>
    </source>
</evidence>
<feature type="domain" description="PpiC" evidence="11">
    <location>
        <begin position="169"/>
        <end position="268"/>
    </location>
</feature>
<keyword evidence="5" id="KW-0143">Chaperone</keyword>
<keyword evidence="6 9" id="KW-0413">Isomerase</keyword>
<organism evidence="12 13">
    <name type="scientific">Candidatus Nucleicultrix amoebiphila FS5</name>
    <dbReference type="NCBI Taxonomy" id="1414854"/>
    <lineage>
        <taxon>Bacteria</taxon>
        <taxon>Pseudomonadati</taxon>
        <taxon>Pseudomonadota</taxon>
        <taxon>Alphaproteobacteria</taxon>
        <taxon>Holosporales</taxon>
        <taxon>Candidatus Nucleicultricaceae</taxon>
        <taxon>Candidatus Nucleicultrix</taxon>
    </lineage>
</organism>
<evidence type="ECO:0000256" key="3">
    <source>
        <dbReference type="ARBA" id="ARBA00022764"/>
    </source>
</evidence>
<evidence type="ECO:0000259" key="11">
    <source>
        <dbReference type="PROSITE" id="PS50198"/>
    </source>
</evidence>
<sequence length="420" mass="47575">MKLINTFFILLAGFLLSTNVSAQDTIRMAAVVNKKMISEADLESRLKLAVLSSGMELTQEIRDQLKSQILKTMIDEELKLQEAEKFEIQIPKENIDLAFTSIERSNNMEPGYLKAILVENDIPVETMQNQIKANLSWQEYIRERFHSTVQIGDSEIDRGLQEQEQSIAEPQDLIGEIFLSVESPDQDDQVKNQARELVTNMKQGARFSMLAQQFSNAASAAQGGDIGWVRRSMLEDSLKNALESLHPGEITEEPVRGQNGYYILMLRDHREAGESPGKQTLISFKQVLYPVSEIHSERDFQSAMNTMKSLSGSARSCGLYGKIASGNKKLKLQEMKEIPFNSLMPQLKDILSKVEVEQATDPIPSDIGIVSFMVCEKKEIDPKKLSRDDMRAMLVDKKLNLLSERELRNLRRASFIDIRI</sequence>
<dbReference type="PROSITE" id="PS50198">
    <property type="entry name" value="PPIC_PPIASE_2"/>
    <property type="match status" value="1"/>
</dbReference>
<dbReference type="InterPro" id="IPR015391">
    <property type="entry name" value="SurA_N"/>
</dbReference>
<protein>
    <recommendedName>
        <fullName evidence="1">Parvulin-like PPIase</fullName>
    </recommendedName>
    <alternativeName>
        <fullName evidence="7">Peptidyl-prolyl cis-trans isomerase plp</fullName>
    </alternativeName>
    <alternativeName>
        <fullName evidence="8">Rotamase plp</fullName>
    </alternativeName>
</protein>
<evidence type="ECO:0000256" key="10">
    <source>
        <dbReference type="SAM" id="SignalP"/>
    </source>
</evidence>
<evidence type="ECO:0000256" key="5">
    <source>
        <dbReference type="ARBA" id="ARBA00023186"/>
    </source>
</evidence>
<dbReference type="InterPro" id="IPR050280">
    <property type="entry name" value="OMP_Chaperone_SurA"/>
</dbReference>
<dbReference type="Gene3D" id="3.10.50.40">
    <property type="match status" value="1"/>
</dbReference>
<dbReference type="GO" id="GO:0003755">
    <property type="term" value="F:peptidyl-prolyl cis-trans isomerase activity"/>
    <property type="evidence" value="ECO:0007669"/>
    <property type="project" value="UniProtKB-KW"/>
</dbReference>
<accession>A0A1W6N4D7</accession>
<dbReference type="KEGG" id="naf:GQ61_04885"/>
<dbReference type="Pfam" id="PF00639">
    <property type="entry name" value="Rotamase"/>
    <property type="match status" value="1"/>
</dbReference>
<reference evidence="12 13" key="1">
    <citation type="submission" date="2014-06" db="EMBL/GenBank/DDBJ databases">
        <title>The genome of the endonuclear symbiont Nucleicultrix amoebiphila.</title>
        <authorList>
            <person name="Schulz F."/>
            <person name="Horn M."/>
        </authorList>
    </citation>
    <scope>NUCLEOTIDE SEQUENCE [LARGE SCALE GENOMIC DNA]</scope>
    <source>
        <strain evidence="12 13">FS5</strain>
    </source>
</reference>
<evidence type="ECO:0000256" key="1">
    <source>
        <dbReference type="ARBA" id="ARBA00018370"/>
    </source>
</evidence>
<evidence type="ECO:0000256" key="8">
    <source>
        <dbReference type="ARBA" id="ARBA00031484"/>
    </source>
</evidence>
<dbReference type="SUPFAM" id="SSF54534">
    <property type="entry name" value="FKBP-like"/>
    <property type="match status" value="1"/>
</dbReference>
<name>A0A1W6N4D7_9PROT</name>
<dbReference type="PANTHER" id="PTHR47637:SF1">
    <property type="entry name" value="CHAPERONE SURA"/>
    <property type="match status" value="1"/>
</dbReference>
<dbReference type="EMBL" id="CP008743">
    <property type="protein sequence ID" value="ARN84740.1"/>
    <property type="molecule type" value="Genomic_DNA"/>
</dbReference>
<feature type="signal peptide" evidence="10">
    <location>
        <begin position="1"/>
        <end position="22"/>
    </location>
</feature>
<keyword evidence="2 10" id="KW-0732">Signal</keyword>
<evidence type="ECO:0000256" key="4">
    <source>
        <dbReference type="ARBA" id="ARBA00023110"/>
    </source>
</evidence>
<evidence type="ECO:0000313" key="13">
    <source>
        <dbReference type="Proteomes" id="UP000237351"/>
    </source>
</evidence>
<dbReference type="AlphaFoldDB" id="A0A1W6N4D7"/>
<dbReference type="InterPro" id="IPR046357">
    <property type="entry name" value="PPIase_dom_sf"/>
</dbReference>
<gene>
    <name evidence="12" type="ORF">GQ61_04885</name>
</gene>
<feature type="chain" id="PRO_5012371071" description="Parvulin-like PPIase" evidence="10">
    <location>
        <begin position="23"/>
        <end position="420"/>
    </location>
</feature>
<dbReference type="OrthoDB" id="9791746at2"/>
<dbReference type="PROSITE" id="PS01096">
    <property type="entry name" value="PPIC_PPIASE_1"/>
    <property type="match status" value="1"/>
</dbReference>
<dbReference type="Gene3D" id="1.10.4030.10">
    <property type="entry name" value="Porin chaperone SurA, peptide-binding domain"/>
    <property type="match status" value="1"/>
</dbReference>
<evidence type="ECO:0000256" key="9">
    <source>
        <dbReference type="PROSITE-ProRule" id="PRU00278"/>
    </source>
</evidence>
<dbReference type="InterPro" id="IPR000297">
    <property type="entry name" value="PPIase_PpiC"/>
</dbReference>
<dbReference type="Proteomes" id="UP000237351">
    <property type="component" value="Chromosome"/>
</dbReference>
<evidence type="ECO:0000256" key="7">
    <source>
        <dbReference type="ARBA" id="ARBA00030642"/>
    </source>
</evidence>